<dbReference type="InterPro" id="IPR007197">
    <property type="entry name" value="rSAM"/>
</dbReference>
<dbReference type="GO" id="GO:0005737">
    <property type="term" value="C:cytoplasm"/>
    <property type="evidence" value="ECO:0007669"/>
    <property type="project" value="UniProtKB-SubCell"/>
</dbReference>
<dbReference type="GO" id="GO:0051539">
    <property type="term" value="F:4 iron, 4 sulfur cluster binding"/>
    <property type="evidence" value="ECO:0007669"/>
    <property type="project" value="UniProtKB-UniRule"/>
</dbReference>
<sequence>MTASLYIHIPFCVSHCDYCDFYSEVVPSRGRGASDLIDRFTHLLCTELDIVLDRYALDMVPTLYIGGGTPSVLGRNGLAKVLDHLASGMNRWPDEVTVEANPESVDESLLMMFKDRGVHRLSLGIQSLQEAPRHAVNRSGTVAQCFAALELAERLFPEAFSVDLMAGLPFQTQAGLCKDIDHILAAGATHVSLYSLILEETTPLARNVRSGEIRLPPEEEAEEIWLAGRAALSRKGLFPYEVSNFAKPGYESRHNMRYWRMENWIGCGPGASSTIITETTGTGIRYTNRPDLEAYMSWSGEGFPPRDEEVLDRDTLLKESLMMGFRTIYGPDKQLFEGRFHQSIESLIPETLRIWKHQGFLQDRRLALNSEGLLLLNSFLVDCFQELESRGR</sequence>
<dbReference type="SMART" id="SM00729">
    <property type="entry name" value="Elp3"/>
    <property type="match status" value="1"/>
</dbReference>
<keyword evidence="2" id="KW-0479">Metal-binding</keyword>
<organism evidence="4">
    <name type="scientific">Gracilinema caldarium</name>
    <dbReference type="NCBI Taxonomy" id="215591"/>
    <lineage>
        <taxon>Bacteria</taxon>
        <taxon>Pseudomonadati</taxon>
        <taxon>Spirochaetota</taxon>
        <taxon>Spirochaetia</taxon>
        <taxon>Spirochaetales</taxon>
        <taxon>Breznakiellaceae</taxon>
        <taxon>Gracilinema</taxon>
    </lineage>
</organism>
<comment type="subcellular location">
    <subcellularLocation>
        <location evidence="2">Cytoplasm</location>
    </subcellularLocation>
</comment>
<protein>
    <recommendedName>
        <fullName evidence="2">Heme chaperone HemW</fullName>
    </recommendedName>
</protein>
<feature type="domain" description="Radical SAM core" evidence="3">
    <location>
        <begin position="1"/>
        <end position="235"/>
    </location>
</feature>
<dbReference type="GO" id="GO:0006779">
    <property type="term" value="P:porphyrin-containing compound biosynthetic process"/>
    <property type="evidence" value="ECO:0007669"/>
    <property type="project" value="InterPro"/>
</dbReference>
<keyword evidence="2" id="KW-0349">Heme</keyword>
<reference evidence="4" key="1">
    <citation type="journal article" date="2020" name="mSystems">
        <title>Genome- and Community-Level Interaction Insights into Carbon Utilization and Element Cycling Functions of Hydrothermarchaeota in Hydrothermal Sediment.</title>
        <authorList>
            <person name="Zhou Z."/>
            <person name="Liu Y."/>
            <person name="Xu W."/>
            <person name="Pan J."/>
            <person name="Luo Z.H."/>
            <person name="Li M."/>
        </authorList>
    </citation>
    <scope>NUCLEOTIDE SEQUENCE [LARGE SCALE GENOMIC DNA]</scope>
    <source>
        <strain evidence="4">SpSt-503</strain>
    </source>
</reference>
<dbReference type="SFLD" id="SFLDF00562">
    <property type="entry name" value="HemN-like__clustered_with_heat"/>
    <property type="match status" value="1"/>
</dbReference>
<comment type="function">
    <text evidence="2">Probably acts as a heme chaperone, transferring heme to an unknown acceptor. Binds one molecule of heme per monomer, possibly covalently. Binds 1 [4Fe-4S] cluster. The cluster is coordinated with 3 cysteines and an exchangeable S-adenosyl-L-methionine.</text>
</comment>
<dbReference type="SFLD" id="SFLDS00029">
    <property type="entry name" value="Radical_SAM"/>
    <property type="match status" value="1"/>
</dbReference>
<dbReference type="InterPro" id="IPR004559">
    <property type="entry name" value="HemW-like"/>
</dbReference>
<comment type="caution">
    <text evidence="4">The sequence shown here is derived from an EMBL/GenBank/DDBJ whole genome shotgun (WGS) entry which is preliminary data.</text>
</comment>
<evidence type="ECO:0000256" key="2">
    <source>
        <dbReference type="RuleBase" id="RU364116"/>
    </source>
</evidence>
<dbReference type="PANTHER" id="PTHR13932">
    <property type="entry name" value="COPROPORPHYRINIGEN III OXIDASE"/>
    <property type="match status" value="1"/>
</dbReference>
<keyword evidence="2" id="KW-0004">4Fe-4S</keyword>
<evidence type="ECO:0000259" key="3">
    <source>
        <dbReference type="PROSITE" id="PS51918"/>
    </source>
</evidence>
<dbReference type="Gene3D" id="3.80.30.20">
    <property type="entry name" value="tm_1862 like domain"/>
    <property type="match status" value="1"/>
</dbReference>
<dbReference type="InterPro" id="IPR006638">
    <property type="entry name" value="Elp3/MiaA/NifB-like_rSAM"/>
</dbReference>
<evidence type="ECO:0000256" key="1">
    <source>
        <dbReference type="ARBA" id="ARBA00006100"/>
    </source>
</evidence>
<dbReference type="EMBL" id="DSVL01000354">
    <property type="protein sequence ID" value="HFH30111.1"/>
    <property type="molecule type" value="Genomic_DNA"/>
</dbReference>
<dbReference type="SUPFAM" id="SSF102114">
    <property type="entry name" value="Radical SAM enzymes"/>
    <property type="match status" value="1"/>
</dbReference>
<comment type="similarity">
    <text evidence="1">Belongs to the anaerobic coproporphyrinogen-III oxidase family. HemW subfamily.</text>
</comment>
<dbReference type="AlphaFoldDB" id="A0A7C3E807"/>
<proteinExistence type="inferred from homology"/>
<dbReference type="GO" id="GO:0004109">
    <property type="term" value="F:coproporphyrinogen oxidase activity"/>
    <property type="evidence" value="ECO:0007669"/>
    <property type="project" value="InterPro"/>
</dbReference>
<keyword evidence="2" id="KW-0143">Chaperone</keyword>
<keyword evidence="2" id="KW-0408">Iron</keyword>
<keyword evidence="2" id="KW-0411">Iron-sulfur</keyword>
<evidence type="ECO:0000313" key="4">
    <source>
        <dbReference type="EMBL" id="HFH30111.1"/>
    </source>
</evidence>
<dbReference type="NCBIfam" id="TIGR00539">
    <property type="entry name" value="hemN_rel"/>
    <property type="match status" value="1"/>
</dbReference>
<keyword evidence="2" id="KW-0949">S-adenosyl-L-methionine</keyword>
<dbReference type="InterPro" id="IPR023404">
    <property type="entry name" value="rSAM_horseshoe"/>
</dbReference>
<dbReference type="PANTHER" id="PTHR13932:SF5">
    <property type="entry name" value="RADICAL S-ADENOSYL METHIONINE DOMAIN-CONTAINING PROTEIN 1, MITOCHONDRIAL"/>
    <property type="match status" value="1"/>
</dbReference>
<dbReference type="InterPro" id="IPR058240">
    <property type="entry name" value="rSAM_sf"/>
</dbReference>
<accession>A0A7C3E807</accession>
<dbReference type="InterPro" id="IPR034505">
    <property type="entry name" value="Coproporphyrinogen-III_oxidase"/>
</dbReference>
<dbReference type="SFLD" id="SFLDG01065">
    <property type="entry name" value="anaerobic_coproporphyrinogen-I"/>
    <property type="match status" value="1"/>
</dbReference>
<keyword evidence="2" id="KW-0963">Cytoplasm</keyword>
<gene>
    <name evidence="4" type="primary">hemW</name>
    <name evidence="4" type="ORF">ENS59_11505</name>
</gene>
<dbReference type="PROSITE" id="PS51918">
    <property type="entry name" value="RADICAL_SAM"/>
    <property type="match status" value="1"/>
</dbReference>
<dbReference type="GO" id="GO:0046872">
    <property type="term" value="F:metal ion binding"/>
    <property type="evidence" value="ECO:0007669"/>
    <property type="project" value="UniProtKB-UniRule"/>
</dbReference>
<dbReference type="Pfam" id="PF04055">
    <property type="entry name" value="Radical_SAM"/>
    <property type="match status" value="1"/>
</dbReference>
<name>A0A7C3E807_9SPIR</name>